<comment type="caution">
    <text evidence="2">The sequence shown here is derived from an EMBL/GenBank/DDBJ whole genome shotgun (WGS) entry which is preliminary data.</text>
</comment>
<accession>A0A1F8BLI2</accession>
<dbReference type="InterPro" id="IPR029044">
    <property type="entry name" value="Nucleotide-diphossugar_trans"/>
</dbReference>
<sequence length="275" mass="31687">MKRKTQAAENREKLVSVIIPAYKAEKTIEKSLIKTKKVLDAIRYNYEIICIDDGNTDKTRVNAEKVAKKFPDKIKIVGYLTNLGKGHAVRFGMAQAEGDIIGFIDAGLDVDPNGISMLLEHFEWYGADIIIGSKRHPASKLEYSWQRKIVSIGYQILVRTLFGVKVRDTQVGLKFFKREVLEKVLPRILVKEFAFDIEILSVAYYLGFKRIFEAPVELKMEFGGSTIISKGFIRTVFKTLWDTVAVYYRLRILHYYDDKNNKNWITPDYLTLKSK</sequence>
<dbReference type="AlphaFoldDB" id="A0A1F8BLI2"/>
<dbReference type="InterPro" id="IPR001173">
    <property type="entry name" value="Glyco_trans_2-like"/>
</dbReference>
<name>A0A1F8BLI2_9BACT</name>
<dbReference type="SUPFAM" id="SSF53448">
    <property type="entry name" value="Nucleotide-diphospho-sugar transferases"/>
    <property type="match status" value="1"/>
</dbReference>
<proteinExistence type="predicted"/>
<dbReference type="Proteomes" id="UP000176725">
    <property type="component" value="Unassembled WGS sequence"/>
</dbReference>
<evidence type="ECO:0000259" key="1">
    <source>
        <dbReference type="Pfam" id="PF00535"/>
    </source>
</evidence>
<dbReference type="PANTHER" id="PTHR10859:SF91">
    <property type="entry name" value="DOLICHYL-PHOSPHATE BETA-GLUCOSYLTRANSFERASE"/>
    <property type="match status" value="1"/>
</dbReference>
<dbReference type="STRING" id="1802521.A2893_04480"/>
<feature type="domain" description="Glycosyltransferase 2-like" evidence="1">
    <location>
        <begin position="16"/>
        <end position="184"/>
    </location>
</feature>
<dbReference type="PANTHER" id="PTHR10859">
    <property type="entry name" value="GLYCOSYL TRANSFERASE"/>
    <property type="match status" value="1"/>
</dbReference>
<dbReference type="Pfam" id="PF00535">
    <property type="entry name" value="Glycos_transf_2"/>
    <property type="match status" value="1"/>
</dbReference>
<dbReference type="GO" id="GO:0006487">
    <property type="term" value="P:protein N-linked glycosylation"/>
    <property type="evidence" value="ECO:0007669"/>
    <property type="project" value="TreeGrafter"/>
</dbReference>
<dbReference type="EMBL" id="MGHH01000007">
    <property type="protein sequence ID" value="OGM64882.1"/>
    <property type="molecule type" value="Genomic_DNA"/>
</dbReference>
<organism evidence="2 3">
    <name type="scientific">Candidatus Woesebacteria bacterium RIFCSPLOWO2_01_FULL_39_25</name>
    <dbReference type="NCBI Taxonomy" id="1802521"/>
    <lineage>
        <taxon>Bacteria</taxon>
        <taxon>Candidatus Woeseibacteriota</taxon>
    </lineage>
</organism>
<dbReference type="Gene3D" id="3.90.550.10">
    <property type="entry name" value="Spore Coat Polysaccharide Biosynthesis Protein SpsA, Chain A"/>
    <property type="match status" value="1"/>
</dbReference>
<protein>
    <recommendedName>
        <fullName evidence="1">Glycosyltransferase 2-like domain-containing protein</fullName>
    </recommendedName>
</protein>
<evidence type="ECO:0000313" key="2">
    <source>
        <dbReference type="EMBL" id="OGM64882.1"/>
    </source>
</evidence>
<reference evidence="2 3" key="1">
    <citation type="journal article" date="2016" name="Nat. Commun.">
        <title>Thousands of microbial genomes shed light on interconnected biogeochemical processes in an aquifer system.</title>
        <authorList>
            <person name="Anantharaman K."/>
            <person name="Brown C.T."/>
            <person name="Hug L.A."/>
            <person name="Sharon I."/>
            <person name="Castelle C.J."/>
            <person name="Probst A.J."/>
            <person name="Thomas B.C."/>
            <person name="Singh A."/>
            <person name="Wilkins M.J."/>
            <person name="Karaoz U."/>
            <person name="Brodie E.L."/>
            <person name="Williams K.H."/>
            <person name="Hubbard S.S."/>
            <person name="Banfield J.F."/>
        </authorList>
    </citation>
    <scope>NUCLEOTIDE SEQUENCE [LARGE SCALE GENOMIC DNA]</scope>
</reference>
<gene>
    <name evidence="2" type="ORF">A2893_04480</name>
</gene>
<evidence type="ECO:0000313" key="3">
    <source>
        <dbReference type="Proteomes" id="UP000176725"/>
    </source>
</evidence>